<sequence>MLWFDLPLSLAVFSASRRLVQYWFKTNSVFHGYCTGVLGDRLLGANTPTTNPEFTG</sequence>
<dbReference type="Proteomes" id="UP000664844">
    <property type="component" value="Unassembled WGS sequence"/>
</dbReference>
<comment type="caution">
    <text evidence="1">The sequence shown here is derived from an EMBL/GenBank/DDBJ whole genome shotgun (WGS) entry which is preliminary data.</text>
</comment>
<accession>A0ABS3FT62</accession>
<dbReference type="RefSeq" id="WP_207088799.1">
    <property type="nucleotide sequence ID" value="NZ_JAFLQW010000385.1"/>
</dbReference>
<organism evidence="1 2">
    <name type="scientific">Phormidium pseudopriestleyi FRX01</name>
    <dbReference type="NCBI Taxonomy" id="1759528"/>
    <lineage>
        <taxon>Bacteria</taxon>
        <taxon>Bacillati</taxon>
        <taxon>Cyanobacteriota</taxon>
        <taxon>Cyanophyceae</taxon>
        <taxon>Oscillatoriophycideae</taxon>
        <taxon>Oscillatoriales</taxon>
        <taxon>Oscillatoriaceae</taxon>
        <taxon>Phormidium</taxon>
    </lineage>
</organism>
<gene>
    <name evidence="1" type="ORF">J0895_14600</name>
</gene>
<proteinExistence type="predicted"/>
<keyword evidence="2" id="KW-1185">Reference proteome</keyword>
<name>A0ABS3FT62_9CYAN</name>
<evidence type="ECO:0000313" key="1">
    <source>
        <dbReference type="EMBL" id="MBO0350313.1"/>
    </source>
</evidence>
<reference evidence="1 2" key="1">
    <citation type="submission" date="2021-03" db="EMBL/GenBank/DDBJ databases">
        <title>Metabolic Capacity of the Antarctic Cyanobacterium Phormidium pseudopriestleyi that Sustains Oxygenic Photosynthesis in the Presence of Hydrogen Sulfide.</title>
        <authorList>
            <person name="Lumian J.E."/>
            <person name="Jungblut A.D."/>
            <person name="Dillon M.L."/>
            <person name="Hawes I."/>
            <person name="Doran P.T."/>
            <person name="Mackey T.J."/>
            <person name="Dick G.J."/>
            <person name="Grettenberger C.L."/>
            <person name="Sumner D.Y."/>
        </authorList>
    </citation>
    <scope>NUCLEOTIDE SEQUENCE [LARGE SCALE GENOMIC DNA]</scope>
    <source>
        <strain evidence="1 2">FRX01</strain>
    </source>
</reference>
<dbReference type="EMBL" id="JAFLQW010000385">
    <property type="protein sequence ID" value="MBO0350313.1"/>
    <property type="molecule type" value="Genomic_DNA"/>
</dbReference>
<evidence type="ECO:0000313" key="2">
    <source>
        <dbReference type="Proteomes" id="UP000664844"/>
    </source>
</evidence>
<protein>
    <submittedName>
        <fullName evidence="1">Uncharacterized protein</fullName>
    </submittedName>
</protein>